<evidence type="ECO:0000313" key="2">
    <source>
        <dbReference type="Proteomes" id="UP000585474"/>
    </source>
</evidence>
<dbReference type="EMBL" id="BJWL01000423">
    <property type="protein sequence ID" value="GFS43538.1"/>
    <property type="molecule type" value="Genomic_DNA"/>
</dbReference>
<gene>
    <name evidence="1" type="ORF">Acr_00g0085630</name>
</gene>
<sequence>MQELIKDRKLELLMPQRTHALVCDSSSHLPGCLWPSCCNCATALHLYLHLYCNAVAAAIAQPGHCPAAGWQLAATYDLLYICCWLSQACCLAAAGSYKLFA</sequence>
<evidence type="ECO:0000313" key="1">
    <source>
        <dbReference type="EMBL" id="GFS43538.1"/>
    </source>
</evidence>
<reference evidence="2" key="1">
    <citation type="submission" date="2019-07" db="EMBL/GenBank/DDBJ databases">
        <title>De Novo Assembly of kiwifruit Actinidia rufa.</title>
        <authorList>
            <person name="Sugita-Konishi S."/>
            <person name="Sato K."/>
            <person name="Mori E."/>
            <person name="Abe Y."/>
            <person name="Kisaki G."/>
            <person name="Hamano K."/>
            <person name="Suezawa K."/>
            <person name="Otani M."/>
            <person name="Fukuda T."/>
            <person name="Manabe T."/>
            <person name="Gomi K."/>
            <person name="Tabuchi M."/>
            <person name="Akimitsu K."/>
            <person name="Kataoka I."/>
        </authorList>
    </citation>
    <scope>NUCLEOTIDE SEQUENCE [LARGE SCALE GENOMIC DNA]</scope>
    <source>
        <strain evidence="2">cv. Fuchu</strain>
    </source>
</reference>
<proteinExistence type="predicted"/>
<keyword evidence="2" id="KW-1185">Reference proteome</keyword>
<dbReference type="Proteomes" id="UP000585474">
    <property type="component" value="Unassembled WGS sequence"/>
</dbReference>
<protein>
    <submittedName>
        <fullName evidence="1">Uncharacterized protein</fullName>
    </submittedName>
</protein>
<accession>A0A7J0DVT2</accession>
<organism evidence="1 2">
    <name type="scientific">Actinidia rufa</name>
    <dbReference type="NCBI Taxonomy" id="165716"/>
    <lineage>
        <taxon>Eukaryota</taxon>
        <taxon>Viridiplantae</taxon>
        <taxon>Streptophyta</taxon>
        <taxon>Embryophyta</taxon>
        <taxon>Tracheophyta</taxon>
        <taxon>Spermatophyta</taxon>
        <taxon>Magnoliopsida</taxon>
        <taxon>eudicotyledons</taxon>
        <taxon>Gunneridae</taxon>
        <taxon>Pentapetalae</taxon>
        <taxon>asterids</taxon>
        <taxon>Ericales</taxon>
        <taxon>Actinidiaceae</taxon>
        <taxon>Actinidia</taxon>
    </lineage>
</organism>
<name>A0A7J0DVT2_9ERIC</name>
<dbReference type="AlphaFoldDB" id="A0A7J0DVT2"/>
<comment type="caution">
    <text evidence="1">The sequence shown here is derived from an EMBL/GenBank/DDBJ whole genome shotgun (WGS) entry which is preliminary data.</text>
</comment>